<reference evidence="1" key="1">
    <citation type="journal article" date="2020" name="mSystems">
        <title>Genome- and Community-Level Interaction Insights into Carbon Utilization and Element Cycling Functions of Hydrothermarchaeota in Hydrothermal Sediment.</title>
        <authorList>
            <person name="Zhou Z."/>
            <person name="Liu Y."/>
            <person name="Xu W."/>
            <person name="Pan J."/>
            <person name="Luo Z.H."/>
            <person name="Li M."/>
        </authorList>
    </citation>
    <scope>NUCLEOTIDE SEQUENCE [LARGE SCALE GENOMIC DNA]</scope>
    <source>
        <strain evidence="1">SpSt-1257</strain>
    </source>
</reference>
<protein>
    <submittedName>
        <fullName evidence="1">Uncharacterized protein</fullName>
    </submittedName>
</protein>
<proteinExistence type="predicted"/>
<organism evidence="1">
    <name type="scientific">Sulfurihydrogenibium azorense</name>
    <dbReference type="NCBI Taxonomy" id="309806"/>
    <lineage>
        <taxon>Bacteria</taxon>
        <taxon>Pseudomonadati</taxon>
        <taxon>Aquificota</taxon>
        <taxon>Aquificia</taxon>
        <taxon>Aquificales</taxon>
        <taxon>Hydrogenothermaceae</taxon>
        <taxon>Sulfurihydrogenibium</taxon>
    </lineage>
</organism>
<evidence type="ECO:0000313" key="1">
    <source>
        <dbReference type="EMBL" id="HEV09447.1"/>
    </source>
</evidence>
<name>A0A831YBA3_9AQUI</name>
<dbReference type="Proteomes" id="UP000885621">
    <property type="component" value="Unassembled WGS sequence"/>
</dbReference>
<dbReference type="AlphaFoldDB" id="A0A831YBA3"/>
<accession>A0A831YBA3</accession>
<gene>
    <name evidence="1" type="ORF">ENO34_03485</name>
</gene>
<sequence>MDMKEKLQLVKEKLEENSSMPDLDLEVNFFDENGNVLDEPYVLVKYYPTESDERDSKIVIPQTMLNEDVDNIVNYITFQIENFKAEIDSIEFGGE</sequence>
<dbReference type="EMBL" id="DSFC01000199">
    <property type="protein sequence ID" value="HEV09447.1"/>
    <property type="molecule type" value="Genomic_DNA"/>
</dbReference>
<comment type="caution">
    <text evidence="1">The sequence shown here is derived from an EMBL/GenBank/DDBJ whole genome shotgun (WGS) entry which is preliminary data.</text>
</comment>